<dbReference type="PRINTS" id="PR00455">
    <property type="entry name" value="HTHTETR"/>
</dbReference>
<dbReference type="InterPro" id="IPR036271">
    <property type="entry name" value="Tet_transcr_reg_TetR-rel_C_sf"/>
</dbReference>
<dbReference type="RefSeq" id="WP_074950353.1">
    <property type="nucleotide sequence ID" value="NZ_FPBV01000004.1"/>
</dbReference>
<dbReference type="Pfam" id="PF00440">
    <property type="entry name" value="TetR_N"/>
    <property type="match status" value="1"/>
</dbReference>
<dbReference type="SUPFAM" id="SSF46689">
    <property type="entry name" value="Homeodomain-like"/>
    <property type="match status" value="1"/>
</dbReference>
<accession>A0A1I7HEM7</accession>
<evidence type="ECO:0000256" key="1">
    <source>
        <dbReference type="ARBA" id="ARBA00023125"/>
    </source>
</evidence>
<dbReference type="InterPro" id="IPR050109">
    <property type="entry name" value="HTH-type_TetR-like_transc_reg"/>
</dbReference>
<dbReference type="SUPFAM" id="SSF48498">
    <property type="entry name" value="Tetracyclin repressor-like, C-terminal domain"/>
    <property type="match status" value="1"/>
</dbReference>
<dbReference type="Gene3D" id="1.10.10.60">
    <property type="entry name" value="Homeodomain-like"/>
    <property type="match status" value="1"/>
</dbReference>
<protein>
    <submittedName>
        <fullName evidence="4">DNA-binding transcriptional regulator, AcrR family</fullName>
    </submittedName>
</protein>
<organism evidence="4 5">
    <name type="scientific">Alicyclobacillus macrosporangiidus</name>
    <dbReference type="NCBI Taxonomy" id="392015"/>
    <lineage>
        <taxon>Bacteria</taxon>
        <taxon>Bacillati</taxon>
        <taxon>Bacillota</taxon>
        <taxon>Bacilli</taxon>
        <taxon>Bacillales</taxon>
        <taxon>Alicyclobacillaceae</taxon>
        <taxon>Alicyclobacillus</taxon>
    </lineage>
</organism>
<keyword evidence="1 2" id="KW-0238">DNA-binding</keyword>
<dbReference type="InterPro" id="IPR001647">
    <property type="entry name" value="HTH_TetR"/>
</dbReference>
<sequence length="214" mass="24703">MPSRQFFNLPAEKQEDILRACLREFALNGYDGASTNRIVEDSGISKGVLFKYFEDKESLFLYVVDRALHTYADAFPTRDVLSYDSPFAWIKDVTLRKLRFSKEHPLTYQLLMRIAKEPAHPVYAKAMGSVARVSEQYLSEVASWLPNDGLRDGVTWHHVFTLVKGITLGMMDQYVARLPEVVDEDFESAFEQVHADLDLYLDIIRRGVYKEERP</sequence>
<keyword evidence="5" id="KW-1185">Reference proteome</keyword>
<reference evidence="5" key="1">
    <citation type="submission" date="2016-10" db="EMBL/GenBank/DDBJ databases">
        <authorList>
            <person name="Varghese N."/>
        </authorList>
    </citation>
    <scope>NUCLEOTIDE SEQUENCE [LARGE SCALE GENOMIC DNA]</scope>
    <source>
        <strain evidence="5">DSM 17980</strain>
    </source>
</reference>
<dbReference type="InterPro" id="IPR009057">
    <property type="entry name" value="Homeodomain-like_sf"/>
</dbReference>
<dbReference type="PROSITE" id="PS50977">
    <property type="entry name" value="HTH_TETR_2"/>
    <property type="match status" value="1"/>
</dbReference>
<dbReference type="InterPro" id="IPR023772">
    <property type="entry name" value="DNA-bd_HTH_TetR-type_CS"/>
</dbReference>
<dbReference type="GO" id="GO:0003700">
    <property type="term" value="F:DNA-binding transcription factor activity"/>
    <property type="evidence" value="ECO:0007669"/>
    <property type="project" value="TreeGrafter"/>
</dbReference>
<evidence type="ECO:0000313" key="5">
    <source>
        <dbReference type="Proteomes" id="UP000183508"/>
    </source>
</evidence>
<dbReference type="Proteomes" id="UP000183508">
    <property type="component" value="Unassembled WGS sequence"/>
</dbReference>
<gene>
    <name evidence="4" type="ORF">SAMN05421543_104156</name>
</gene>
<feature type="domain" description="HTH tetR-type" evidence="3">
    <location>
        <begin position="11"/>
        <end position="71"/>
    </location>
</feature>
<dbReference type="PANTHER" id="PTHR30055:SF226">
    <property type="entry name" value="HTH-TYPE TRANSCRIPTIONAL REGULATOR PKSA"/>
    <property type="match status" value="1"/>
</dbReference>
<dbReference type="STRING" id="392015.SAMN05421543_104156"/>
<feature type="DNA-binding region" description="H-T-H motif" evidence="2">
    <location>
        <begin position="34"/>
        <end position="53"/>
    </location>
</feature>
<dbReference type="Gene3D" id="1.10.357.10">
    <property type="entry name" value="Tetracycline Repressor, domain 2"/>
    <property type="match status" value="1"/>
</dbReference>
<dbReference type="AlphaFoldDB" id="A0A1I7HEM7"/>
<evidence type="ECO:0000259" key="3">
    <source>
        <dbReference type="PROSITE" id="PS50977"/>
    </source>
</evidence>
<dbReference type="EMBL" id="FPBV01000004">
    <property type="protein sequence ID" value="SFU59170.1"/>
    <property type="molecule type" value="Genomic_DNA"/>
</dbReference>
<proteinExistence type="predicted"/>
<name>A0A1I7HEM7_9BACL</name>
<dbReference type="PANTHER" id="PTHR30055">
    <property type="entry name" value="HTH-TYPE TRANSCRIPTIONAL REGULATOR RUTR"/>
    <property type="match status" value="1"/>
</dbReference>
<evidence type="ECO:0000256" key="2">
    <source>
        <dbReference type="PROSITE-ProRule" id="PRU00335"/>
    </source>
</evidence>
<dbReference type="PROSITE" id="PS01081">
    <property type="entry name" value="HTH_TETR_1"/>
    <property type="match status" value="1"/>
</dbReference>
<dbReference type="GO" id="GO:0000976">
    <property type="term" value="F:transcription cis-regulatory region binding"/>
    <property type="evidence" value="ECO:0007669"/>
    <property type="project" value="TreeGrafter"/>
</dbReference>
<evidence type="ECO:0000313" key="4">
    <source>
        <dbReference type="EMBL" id="SFU59170.1"/>
    </source>
</evidence>